<dbReference type="InterPro" id="IPR017871">
    <property type="entry name" value="ABC_transporter-like_CS"/>
</dbReference>
<comment type="similarity">
    <text evidence="2">Belongs to the ABC transporter superfamily. ABCC family. Conjugate transporter (TC 3.A.1.208) subfamily.</text>
</comment>
<keyword evidence="7" id="KW-0067">ATP-binding</keyword>
<evidence type="ECO:0000256" key="8">
    <source>
        <dbReference type="ARBA" id="ARBA00022989"/>
    </source>
</evidence>
<protein>
    <recommendedName>
        <fullName evidence="16">ABC transporter</fullName>
    </recommendedName>
</protein>
<evidence type="ECO:0000313" key="14">
    <source>
        <dbReference type="EMBL" id="EEU36141.1"/>
    </source>
</evidence>
<dbReference type="InterPro" id="IPR003439">
    <property type="entry name" value="ABC_transporter-like_ATP-bd"/>
</dbReference>
<dbReference type="Gene3D" id="3.40.50.300">
    <property type="entry name" value="P-loop containing nucleotide triphosphate hydrolases"/>
    <property type="match status" value="2"/>
</dbReference>
<evidence type="ECO:0000256" key="1">
    <source>
        <dbReference type="ARBA" id="ARBA00004651"/>
    </source>
</evidence>
<dbReference type="GO" id="GO:0005524">
    <property type="term" value="F:ATP binding"/>
    <property type="evidence" value="ECO:0007669"/>
    <property type="project" value="UniProtKB-KW"/>
</dbReference>
<comment type="subcellular location">
    <subcellularLocation>
        <location evidence="1">Cell membrane</location>
        <topology evidence="1">Multi-pass membrane protein</topology>
    </subcellularLocation>
</comment>
<evidence type="ECO:0000256" key="4">
    <source>
        <dbReference type="ARBA" id="ARBA00022475"/>
    </source>
</evidence>
<dbReference type="PROSITE" id="PS50893">
    <property type="entry name" value="ABC_TRANSPORTER_2"/>
    <property type="match status" value="2"/>
</dbReference>
<feature type="domain" description="ABC transporter" evidence="12">
    <location>
        <begin position="873"/>
        <end position="1087"/>
    </location>
</feature>
<feature type="transmembrane region" description="Helical" evidence="11">
    <location>
        <begin position="682"/>
        <end position="706"/>
    </location>
</feature>
<feature type="transmembrane region" description="Helical" evidence="11">
    <location>
        <begin position="209"/>
        <end position="227"/>
    </location>
</feature>
<evidence type="ECO:0000256" key="5">
    <source>
        <dbReference type="ARBA" id="ARBA00022692"/>
    </source>
</evidence>
<keyword evidence="6" id="KW-0547">Nucleotide-binding</keyword>
<evidence type="ECO:0000259" key="12">
    <source>
        <dbReference type="PROSITE" id="PS50893"/>
    </source>
</evidence>
<evidence type="ECO:0000259" key="13">
    <source>
        <dbReference type="PROSITE" id="PS50929"/>
    </source>
</evidence>
<dbReference type="Proteomes" id="UP000005206">
    <property type="component" value="Chromosome 12"/>
</dbReference>
<dbReference type="InterPro" id="IPR044726">
    <property type="entry name" value="ABCC_6TM_D2"/>
</dbReference>
<dbReference type="GO" id="GO:0140359">
    <property type="term" value="F:ABC-type transporter activity"/>
    <property type="evidence" value="ECO:0007669"/>
    <property type="project" value="InterPro"/>
</dbReference>
<sequence length="1087" mass="118323">MFASRVIGAICGNYSGYYLRKIAVQYKSALSASLHAKTLALGDVKTTGGPDVATLGEVDSQILFKSSLEIPDAWSYPLQISLYYGGLAYLLPWQAFVAVALITVFLYPAAGLLVEAMSVWVRKNMSAKDYRTELISEAISSIESIKMHAWESVFSSSVAQRRLAELETLRNMAVSSAGLVCLMQGAPSILTIAAFGVLLRTGQQLDSQIVFTAIMLFSMLNGSLIQLSTLASTLQSVAASTERVRTYLNLPETKISPTFESPSSSGPDGQICFEKMRIAWPNEAPLVTDGKLSIDPRSLVVIQGGMGVGKSTLLLSILRHIQQDEMQRHRVAYVPQHPTLINGSIRDNIIFGRPFDSGLYTAVIHACCLDSDFQHLRQGDRTPITGSLALSGGQCARICLARAAYSQADIYLLDDPLSAVDARVSAQIVRRLLGRTGLLANKARVVATSADGQILGQADTAYQFQRGKLLSVTRDSIPQVEDCWTYSSSASQGMLAPPCTHIGEILMVYQIPAVGGLELHPEASLPDVPITQQALLEPRRNGSSHPAWTYILAARTFGWPLSVGLLLMGRTSSVLGTYTLKLLTSEQDQVAVNWDMAIFVLLALGQIIFFYLFILAFYQFCIVPAASKLHNNLVVGILSKSIDFFQTVSGGETLNLFTNDIGRIDGSLNSCMISLLAQYVNLTLTCLVLIGTLPVSILFVIPLVVFCSRLQQTYLDGLRELRHLDVASRSPLLTFLQEAQTNRVLFSAHGLIKARQNQFQKKLQENLSALFPLSCIDLWLEVRLELISIVFQLSALGVMMAASIPLSTLGFVMTFAFQVTGTLSNMAQFTAQFETDAVSLTRIDSYSQTSNRGEMQVDGSDSDGRTWPSLGTVEYKSVSGRHRPGLPLSLKSISFNVKPGEKIAVVGRTGAGKSSMISCLLRMMEQTEGQILIDGDDISDVDPITLRRGIALIPQRPVIFSDSVRQNLDPLGLRSDGEIIHALEISGALPVIQKLAKVNETDDGQLLETQTSLSVGEVQLLAVTRALIQKSPVLILDEATSGMDAMTESVIHQTLFTNFKATTIIAIMHKLELTVSTLNNVLLSDDS</sequence>
<keyword evidence="10" id="KW-0325">Glycoprotein</keyword>
<dbReference type="SMART" id="SM00382">
    <property type="entry name" value="AAA"/>
    <property type="match status" value="2"/>
</dbReference>
<dbReference type="Pfam" id="PF00005">
    <property type="entry name" value="ABC_tran"/>
    <property type="match status" value="2"/>
</dbReference>
<dbReference type="InterPro" id="IPR050173">
    <property type="entry name" value="ABC_transporter_C-like"/>
</dbReference>
<feature type="transmembrane region" description="Helical" evidence="11">
    <location>
        <begin position="596"/>
        <end position="618"/>
    </location>
</feature>
<feature type="transmembrane region" description="Helical" evidence="11">
    <location>
        <begin position="789"/>
        <end position="817"/>
    </location>
</feature>
<dbReference type="HOGENOM" id="CLU_000604_27_3_1"/>
<dbReference type="InterPro" id="IPR003593">
    <property type="entry name" value="AAA+_ATPase"/>
</dbReference>
<dbReference type="GeneID" id="9674120"/>
<dbReference type="InParanoid" id="C7ZIT4"/>
<evidence type="ECO:0000256" key="10">
    <source>
        <dbReference type="ARBA" id="ARBA00023180"/>
    </source>
</evidence>
<evidence type="ECO:0000256" key="6">
    <source>
        <dbReference type="ARBA" id="ARBA00022741"/>
    </source>
</evidence>
<name>C7ZIT4_FUSV7</name>
<keyword evidence="3" id="KW-0813">Transport</keyword>
<dbReference type="OrthoDB" id="6500128at2759"/>
<keyword evidence="9 11" id="KW-0472">Membrane</keyword>
<dbReference type="OMA" id="ITMDIAD"/>
<dbReference type="KEGG" id="nhe:NECHADRAFT_53003"/>
<proteinExistence type="inferred from homology"/>
<dbReference type="PROSITE" id="PS50929">
    <property type="entry name" value="ABC_TM1F"/>
    <property type="match status" value="2"/>
</dbReference>
<keyword evidence="15" id="KW-1185">Reference proteome</keyword>
<dbReference type="Gene3D" id="1.20.1560.10">
    <property type="entry name" value="ABC transporter type 1, transmembrane domain"/>
    <property type="match status" value="2"/>
</dbReference>
<dbReference type="eggNOG" id="KOG0054">
    <property type="taxonomic scope" value="Eukaryota"/>
</dbReference>
<dbReference type="PANTHER" id="PTHR24223">
    <property type="entry name" value="ATP-BINDING CASSETTE SUB-FAMILY C"/>
    <property type="match status" value="1"/>
</dbReference>
<feature type="domain" description="ABC transmembrane type-1" evidence="13">
    <location>
        <begin position="561"/>
        <end position="835"/>
    </location>
</feature>
<dbReference type="VEuPathDB" id="FungiDB:NECHADRAFT_53003"/>
<organism evidence="14 15">
    <name type="scientific">Fusarium vanettenii (strain ATCC MYA-4622 / CBS 123669 / FGSC 9596 / NRRL 45880 / 77-13-4)</name>
    <name type="common">Fusarium solani subsp. pisi</name>
    <dbReference type="NCBI Taxonomy" id="660122"/>
    <lineage>
        <taxon>Eukaryota</taxon>
        <taxon>Fungi</taxon>
        <taxon>Dikarya</taxon>
        <taxon>Ascomycota</taxon>
        <taxon>Pezizomycotina</taxon>
        <taxon>Sordariomycetes</taxon>
        <taxon>Hypocreomycetidae</taxon>
        <taxon>Hypocreales</taxon>
        <taxon>Nectriaceae</taxon>
        <taxon>Fusarium</taxon>
        <taxon>Fusarium solani species complex</taxon>
        <taxon>Fusarium vanettenii</taxon>
    </lineage>
</organism>
<evidence type="ECO:0000256" key="9">
    <source>
        <dbReference type="ARBA" id="ARBA00023136"/>
    </source>
</evidence>
<dbReference type="AlphaFoldDB" id="C7ZIT4"/>
<dbReference type="CDD" id="cd18580">
    <property type="entry name" value="ABC_6TM_ABCC_D2"/>
    <property type="match status" value="1"/>
</dbReference>
<dbReference type="InterPro" id="IPR027417">
    <property type="entry name" value="P-loop_NTPase"/>
</dbReference>
<keyword evidence="8 11" id="KW-1133">Transmembrane helix</keyword>
<dbReference type="SUPFAM" id="SSF52540">
    <property type="entry name" value="P-loop containing nucleoside triphosphate hydrolases"/>
    <property type="match status" value="2"/>
</dbReference>
<keyword evidence="4" id="KW-1003">Cell membrane</keyword>
<feature type="transmembrane region" description="Helical" evidence="11">
    <location>
        <begin position="172"/>
        <end position="197"/>
    </location>
</feature>
<feature type="domain" description="ABC transmembrane type-1" evidence="13">
    <location>
        <begin position="1"/>
        <end position="236"/>
    </location>
</feature>
<evidence type="ECO:0000313" key="15">
    <source>
        <dbReference type="Proteomes" id="UP000005206"/>
    </source>
</evidence>
<evidence type="ECO:0000256" key="2">
    <source>
        <dbReference type="ARBA" id="ARBA00009726"/>
    </source>
</evidence>
<dbReference type="RefSeq" id="XP_003041854.1">
    <property type="nucleotide sequence ID" value="XM_003041808.1"/>
</dbReference>
<feature type="transmembrane region" description="Helical" evidence="11">
    <location>
        <begin position="97"/>
        <end position="121"/>
    </location>
</feature>
<dbReference type="GO" id="GO:0005886">
    <property type="term" value="C:plasma membrane"/>
    <property type="evidence" value="ECO:0007669"/>
    <property type="project" value="UniProtKB-SubCell"/>
</dbReference>
<dbReference type="EMBL" id="GG698931">
    <property type="protein sequence ID" value="EEU36141.1"/>
    <property type="molecule type" value="Genomic_DNA"/>
</dbReference>
<evidence type="ECO:0000256" key="7">
    <source>
        <dbReference type="ARBA" id="ARBA00022840"/>
    </source>
</evidence>
<reference evidence="14 15" key="1">
    <citation type="journal article" date="2009" name="PLoS Genet.">
        <title>The genome of Nectria haematococca: contribution of supernumerary chromosomes to gene expansion.</title>
        <authorList>
            <person name="Coleman J.J."/>
            <person name="Rounsley S.D."/>
            <person name="Rodriguez-Carres M."/>
            <person name="Kuo A."/>
            <person name="Wasmann C.C."/>
            <person name="Grimwood J."/>
            <person name="Schmutz J."/>
            <person name="Taga M."/>
            <person name="White G.J."/>
            <person name="Zhou S."/>
            <person name="Schwartz D.C."/>
            <person name="Freitag M."/>
            <person name="Ma L.J."/>
            <person name="Danchin E.G."/>
            <person name="Henrissat B."/>
            <person name="Coutinho P.M."/>
            <person name="Nelson D.R."/>
            <person name="Straney D."/>
            <person name="Napoli C.A."/>
            <person name="Barker B.M."/>
            <person name="Gribskov M."/>
            <person name="Rep M."/>
            <person name="Kroken S."/>
            <person name="Molnar I."/>
            <person name="Rensing C."/>
            <person name="Kennell J.C."/>
            <person name="Zamora J."/>
            <person name="Farman M.L."/>
            <person name="Selker E.U."/>
            <person name="Salamov A."/>
            <person name="Shapiro H."/>
            <person name="Pangilinan J."/>
            <person name="Lindquist E."/>
            <person name="Lamers C."/>
            <person name="Grigoriev I.V."/>
            <person name="Geiser D.M."/>
            <person name="Covert S.F."/>
            <person name="Temporini E."/>
            <person name="Vanetten H.D."/>
        </authorList>
    </citation>
    <scope>NUCLEOTIDE SEQUENCE [LARGE SCALE GENOMIC DNA]</scope>
    <source>
        <strain evidence="15">ATCC MYA-4622 / CBS 123669 / FGSC 9596 / NRRL 45880 / 77-13-4</strain>
    </source>
</reference>
<dbReference type="Pfam" id="PF00664">
    <property type="entry name" value="ABC_membrane"/>
    <property type="match status" value="2"/>
</dbReference>
<gene>
    <name evidence="14" type="ORF">NECHADRAFT_53003</name>
</gene>
<dbReference type="FunFam" id="3.40.50.300:FF:002145">
    <property type="entry name" value="ABC transporter (MsbA subfamily)"/>
    <property type="match status" value="1"/>
</dbReference>
<dbReference type="InterPro" id="IPR011527">
    <property type="entry name" value="ABC1_TM_dom"/>
</dbReference>
<feature type="domain" description="ABC transporter" evidence="12">
    <location>
        <begin position="271"/>
        <end position="491"/>
    </location>
</feature>
<evidence type="ECO:0000256" key="11">
    <source>
        <dbReference type="SAM" id="Phobius"/>
    </source>
</evidence>
<evidence type="ECO:0000256" key="3">
    <source>
        <dbReference type="ARBA" id="ARBA00022448"/>
    </source>
</evidence>
<dbReference type="PROSITE" id="PS00211">
    <property type="entry name" value="ABC_TRANSPORTER_1"/>
    <property type="match status" value="1"/>
</dbReference>
<keyword evidence="5 11" id="KW-0812">Transmembrane</keyword>
<evidence type="ECO:0008006" key="16">
    <source>
        <dbReference type="Google" id="ProtNLM"/>
    </source>
</evidence>
<accession>C7ZIT4</accession>
<dbReference type="GO" id="GO:0016887">
    <property type="term" value="F:ATP hydrolysis activity"/>
    <property type="evidence" value="ECO:0007669"/>
    <property type="project" value="InterPro"/>
</dbReference>
<dbReference type="InterPro" id="IPR036640">
    <property type="entry name" value="ABC1_TM_sf"/>
</dbReference>
<dbReference type="SUPFAM" id="SSF90123">
    <property type="entry name" value="ABC transporter transmembrane region"/>
    <property type="match status" value="2"/>
</dbReference>